<keyword evidence="5" id="KW-1185">Reference proteome</keyword>
<feature type="chain" id="PRO_5021986641" evidence="1">
    <location>
        <begin position="23"/>
        <end position="574"/>
    </location>
</feature>
<accession>A0A518GMS7</accession>
<dbReference type="InterPro" id="IPR036237">
    <property type="entry name" value="Xyl_isomerase-like_sf"/>
</dbReference>
<gene>
    <name evidence="4" type="ORF">Spb1_17730</name>
</gene>
<reference evidence="4 5" key="1">
    <citation type="submission" date="2019-02" db="EMBL/GenBank/DDBJ databases">
        <title>Deep-cultivation of Planctomycetes and their phenomic and genomic characterization uncovers novel biology.</title>
        <authorList>
            <person name="Wiegand S."/>
            <person name="Jogler M."/>
            <person name="Boedeker C."/>
            <person name="Pinto D."/>
            <person name="Vollmers J."/>
            <person name="Rivas-Marin E."/>
            <person name="Kohn T."/>
            <person name="Peeters S.H."/>
            <person name="Heuer A."/>
            <person name="Rast P."/>
            <person name="Oberbeckmann S."/>
            <person name="Bunk B."/>
            <person name="Jeske O."/>
            <person name="Meyerdierks A."/>
            <person name="Storesund J.E."/>
            <person name="Kallscheuer N."/>
            <person name="Luecker S."/>
            <person name="Lage O.M."/>
            <person name="Pohl T."/>
            <person name="Merkel B.J."/>
            <person name="Hornburger P."/>
            <person name="Mueller R.-W."/>
            <person name="Bruemmer F."/>
            <person name="Labrenz M."/>
            <person name="Spormann A.M."/>
            <person name="Op den Camp H."/>
            <person name="Overmann J."/>
            <person name="Amann R."/>
            <person name="Jetten M.S.M."/>
            <person name="Mascher T."/>
            <person name="Medema M.H."/>
            <person name="Devos D.P."/>
            <person name="Kaster A.-K."/>
            <person name="Ovreas L."/>
            <person name="Rohde M."/>
            <person name="Galperin M.Y."/>
            <person name="Jogler C."/>
        </authorList>
    </citation>
    <scope>NUCLEOTIDE SEQUENCE [LARGE SCALE GENOMIC DNA]</scope>
    <source>
        <strain evidence="4 5">Spb1</strain>
    </source>
</reference>
<feature type="domain" description="Xylose isomerase-like TIM barrel" evidence="2">
    <location>
        <begin position="423"/>
        <end position="549"/>
    </location>
</feature>
<dbReference type="EMBL" id="CP036299">
    <property type="protein sequence ID" value="QDV29854.1"/>
    <property type="molecule type" value="Genomic_DNA"/>
</dbReference>
<dbReference type="AlphaFoldDB" id="A0A518GMS7"/>
<dbReference type="Gene3D" id="3.20.20.150">
    <property type="entry name" value="Divalent-metal-dependent TIM barrel enzymes"/>
    <property type="match status" value="1"/>
</dbReference>
<dbReference type="Gene3D" id="3.40.50.880">
    <property type="match status" value="1"/>
</dbReference>
<feature type="signal peptide" evidence="1">
    <location>
        <begin position="1"/>
        <end position="22"/>
    </location>
</feature>
<organism evidence="4 5">
    <name type="scientific">Planctopirus ephydatiae</name>
    <dbReference type="NCBI Taxonomy" id="2528019"/>
    <lineage>
        <taxon>Bacteria</taxon>
        <taxon>Pseudomonadati</taxon>
        <taxon>Planctomycetota</taxon>
        <taxon>Planctomycetia</taxon>
        <taxon>Planctomycetales</taxon>
        <taxon>Planctomycetaceae</taxon>
        <taxon>Planctopirus</taxon>
    </lineage>
</organism>
<proteinExistence type="predicted"/>
<dbReference type="PANTHER" id="PTHR40469">
    <property type="entry name" value="SECRETED GLYCOSYL HYDROLASE"/>
    <property type="match status" value="1"/>
</dbReference>
<dbReference type="PANTHER" id="PTHR40469:SF2">
    <property type="entry name" value="GALACTOSE-BINDING DOMAIN-LIKE SUPERFAMILY PROTEIN"/>
    <property type="match status" value="1"/>
</dbReference>
<dbReference type="KEGG" id="peh:Spb1_17730"/>
<dbReference type="InterPro" id="IPR029062">
    <property type="entry name" value="Class_I_gatase-like"/>
</dbReference>
<dbReference type="Pfam" id="PF06283">
    <property type="entry name" value="ThuA"/>
    <property type="match status" value="1"/>
</dbReference>
<dbReference type="Pfam" id="PF01261">
    <property type="entry name" value="AP_endonuc_2"/>
    <property type="match status" value="1"/>
</dbReference>
<keyword evidence="1" id="KW-0732">Signal</keyword>
<name>A0A518GMS7_9PLAN</name>
<dbReference type="InterPro" id="IPR029010">
    <property type="entry name" value="ThuA-like"/>
</dbReference>
<evidence type="ECO:0000259" key="2">
    <source>
        <dbReference type="Pfam" id="PF01261"/>
    </source>
</evidence>
<dbReference type="SUPFAM" id="SSF51658">
    <property type="entry name" value="Xylose isomerase-like"/>
    <property type="match status" value="1"/>
</dbReference>
<sequence precursor="true">MDHLIRILSLLTIINLSLAAHADEPFVLEADGRERIFKAAPAVASAVPLKPRRLLIFNRNLEYNGHRQSILAASEAFRYMGKRTGAFDVTVSEDPALFDKESLKHFDAVFLNNSIGACVVEPERRQNLLEFVTSGGGLMGVHGTSVAFTKWQWPPLEDWPEFGHLLGARGAYHRGGYVKEPIVMGLDDSTHPLLSAFEGKAYPWSDEIFRFHSPYSRKSVRVLLKIDTDKTDLSTYKPDDRDHCLRDDNDYALAWVKNYGKGRVFYSALAHSPHVFEDAKMLRFYLDGAQFVLGDLSTATTPSAFLTPAVRAQERLGWRIGIEAYTFHKFSFFEAVSKTAELGLPYIGGLSFMQHVSKDIPKNFDHHLNDDELRQIRLHMADAGVRMLTYYAQTIPNDETSCRKLFEFGNKMGVETFICEPKAEQLDLLDKLANEYGINIGIHNHGPDISPRLWQPEMVLALCEGRSKRIGAAPDLGYWLRHGVDPLEAIRVLKDRIITIQMHDLHDVGPNGHDVAWGSGIGKSREFFYELHRLNIKPTMIGIEYSREWLESMPKLARCVEFFNTTALELSNEP</sequence>
<evidence type="ECO:0000259" key="3">
    <source>
        <dbReference type="Pfam" id="PF06283"/>
    </source>
</evidence>
<dbReference type="SUPFAM" id="SSF52317">
    <property type="entry name" value="Class I glutamine amidotransferase-like"/>
    <property type="match status" value="1"/>
</dbReference>
<protein>
    <submittedName>
        <fullName evidence="4">Trehalose utilization</fullName>
    </submittedName>
</protein>
<evidence type="ECO:0000313" key="4">
    <source>
        <dbReference type="EMBL" id="QDV29854.1"/>
    </source>
</evidence>
<evidence type="ECO:0000313" key="5">
    <source>
        <dbReference type="Proteomes" id="UP000315349"/>
    </source>
</evidence>
<dbReference type="Proteomes" id="UP000315349">
    <property type="component" value="Chromosome"/>
</dbReference>
<evidence type="ECO:0000256" key="1">
    <source>
        <dbReference type="SAM" id="SignalP"/>
    </source>
</evidence>
<dbReference type="InterPro" id="IPR013022">
    <property type="entry name" value="Xyl_isomerase-like_TIM-brl"/>
</dbReference>
<feature type="domain" description="ThuA-like" evidence="3">
    <location>
        <begin position="53"/>
        <end position="291"/>
    </location>
</feature>